<feature type="compositionally biased region" description="Low complexity" evidence="1">
    <location>
        <begin position="10"/>
        <end position="81"/>
    </location>
</feature>
<evidence type="ECO:0000313" key="2">
    <source>
        <dbReference type="EMBL" id="GFH12773.1"/>
    </source>
</evidence>
<comment type="caution">
    <text evidence="2">The sequence shown here is derived from an EMBL/GenBank/DDBJ whole genome shotgun (WGS) entry which is preliminary data.</text>
</comment>
<sequence length="162" mass="16183">MAKSKKAAAEAEAATKAPAKPKSDAGAAAKVTKPKAAPAKKVAKPAAASPAKPAAPSPGKKAAKAGVAKKPAAVKPAPAKPAELEAHLHIADKTVAEFIIDKAREQKDVDQFKKVMHSLGLGGALNDALVERFWAIIMALTPGGATSSSSAASTATGPGRPL</sequence>
<accession>A0A699YRG2</accession>
<organism evidence="2 3">
    <name type="scientific">Haematococcus lacustris</name>
    <name type="common">Green alga</name>
    <name type="synonym">Haematococcus pluvialis</name>
    <dbReference type="NCBI Taxonomy" id="44745"/>
    <lineage>
        <taxon>Eukaryota</taxon>
        <taxon>Viridiplantae</taxon>
        <taxon>Chlorophyta</taxon>
        <taxon>core chlorophytes</taxon>
        <taxon>Chlorophyceae</taxon>
        <taxon>CS clade</taxon>
        <taxon>Chlamydomonadales</taxon>
        <taxon>Haematococcaceae</taxon>
        <taxon>Haematococcus</taxon>
    </lineage>
</organism>
<reference evidence="2 3" key="1">
    <citation type="submission" date="2020-02" db="EMBL/GenBank/DDBJ databases">
        <title>Draft genome sequence of Haematococcus lacustris strain NIES-144.</title>
        <authorList>
            <person name="Morimoto D."/>
            <person name="Nakagawa S."/>
            <person name="Yoshida T."/>
            <person name="Sawayama S."/>
        </authorList>
    </citation>
    <scope>NUCLEOTIDE SEQUENCE [LARGE SCALE GENOMIC DNA]</scope>
    <source>
        <strain evidence="2 3">NIES-144</strain>
    </source>
</reference>
<keyword evidence="3" id="KW-1185">Reference proteome</keyword>
<evidence type="ECO:0000313" key="3">
    <source>
        <dbReference type="Proteomes" id="UP000485058"/>
    </source>
</evidence>
<gene>
    <name evidence="2" type="ORF">HaLaN_08522</name>
</gene>
<dbReference type="Proteomes" id="UP000485058">
    <property type="component" value="Unassembled WGS sequence"/>
</dbReference>
<feature type="region of interest" description="Disordered" evidence="1">
    <location>
        <begin position="1"/>
        <end position="81"/>
    </location>
</feature>
<protein>
    <submittedName>
        <fullName evidence="2">Uncharacterized protein</fullName>
    </submittedName>
</protein>
<feature type="non-terminal residue" evidence="2">
    <location>
        <position position="1"/>
    </location>
</feature>
<proteinExistence type="predicted"/>
<dbReference type="EMBL" id="BLLF01000538">
    <property type="protein sequence ID" value="GFH12773.1"/>
    <property type="molecule type" value="Genomic_DNA"/>
</dbReference>
<feature type="non-terminal residue" evidence="2">
    <location>
        <position position="162"/>
    </location>
</feature>
<name>A0A699YRG2_HAELA</name>
<dbReference type="AlphaFoldDB" id="A0A699YRG2"/>
<evidence type="ECO:0000256" key="1">
    <source>
        <dbReference type="SAM" id="MobiDB-lite"/>
    </source>
</evidence>
<feature type="region of interest" description="Disordered" evidence="1">
    <location>
        <begin position="143"/>
        <end position="162"/>
    </location>
</feature>